<evidence type="ECO:0000259" key="3">
    <source>
        <dbReference type="PROSITE" id="PS50102"/>
    </source>
</evidence>
<evidence type="ECO:0000256" key="1">
    <source>
        <dbReference type="PROSITE-ProRule" id="PRU00176"/>
    </source>
</evidence>
<dbReference type="InterPro" id="IPR000504">
    <property type="entry name" value="RRM_dom"/>
</dbReference>
<feature type="region of interest" description="Disordered" evidence="2">
    <location>
        <begin position="238"/>
        <end position="351"/>
    </location>
</feature>
<feature type="compositionally biased region" description="Basic and acidic residues" evidence="2">
    <location>
        <begin position="20"/>
        <end position="37"/>
    </location>
</feature>
<dbReference type="EMBL" id="QGML01000357">
    <property type="protein sequence ID" value="TVY92234.1"/>
    <property type="molecule type" value="Genomic_DNA"/>
</dbReference>
<keyword evidence="1" id="KW-0694">RNA-binding</keyword>
<comment type="caution">
    <text evidence="4">The sequence shown here is derived from an EMBL/GenBank/DDBJ whole genome shotgun (WGS) entry which is preliminary data.</text>
</comment>
<keyword evidence="5" id="KW-1185">Reference proteome</keyword>
<feature type="region of interest" description="Disordered" evidence="2">
    <location>
        <begin position="1"/>
        <end position="124"/>
    </location>
</feature>
<feature type="compositionally biased region" description="Basic and acidic residues" evidence="2">
    <location>
        <begin position="332"/>
        <end position="341"/>
    </location>
</feature>
<dbReference type="Gene3D" id="3.30.70.330">
    <property type="match status" value="1"/>
</dbReference>
<protein>
    <submittedName>
        <fullName evidence="4">Putative RNA-binding protein</fullName>
    </submittedName>
</protein>
<feature type="compositionally biased region" description="Gly residues" evidence="2">
    <location>
        <begin position="342"/>
        <end position="351"/>
    </location>
</feature>
<feature type="compositionally biased region" description="Basic and acidic residues" evidence="2">
    <location>
        <begin position="257"/>
        <end position="267"/>
    </location>
</feature>
<feature type="compositionally biased region" description="Polar residues" evidence="2">
    <location>
        <begin position="1"/>
        <end position="10"/>
    </location>
</feature>
<dbReference type="SMART" id="SM00360">
    <property type="entry name" value="RRM"/>
    <property type="match status" value="1"/>
</dbReference>
<gene>
    <name evidence="4" type="ORF">LAWI1_G002212</name>
</gene>
<dbReference type="AlphaFoldDB" id="A0A559MGZ4"/>
<dbReference type="Pfam" id="PF00076">
    <property type="entry name" value="RRM_1"/>
    <property type="match status" value="1"/>
</dbReference>
<proteinExistence type="predicted"/>
<dbReference type="GO" id="GO:0003723">
    <property type="term" value="F:RNA binding"/>
    <property type="evidence" value="ECO:0007669"/>
    <property type="project" value="UniProtKB-UniRule"/>
</dbReference>
<feature type="compositionally biased region" description="Low complexity" evidence="2">
    <location>
        <begin position="107"/>
        <end position="121"/>
    </location>
</feature>
<evidence type="ECO:0000313" key="4">
    <source>
        <dbReference type="EMBL" id="TVY92234.1"/>
    </source>
</evidence>
<dbReference type="InterPro" id="IPR035979">
    <property type="entry name" value="RBD_domain_sf"/>
</dbReference>
<reference evidence="4 5" key="1">
    <citation type="submission" date="2018-05" db="EMBL/GenBank/DDBJ databases">
        <title>Genome sequencing and assembly of the regulated plant pathogen Lachnellula willkommii and related sister species for the development of diagnostic species identification markers.</title>
        <authorList>
            <person name="Giroux E."/>
            <person name="Bilodeau G."/>
        </authorList>
    </citation>
    <scope>NUCLEOTIDE SEQUENCE [LARGE SCALE GENOMIC DNA]</scope>
    <source>
        <strain evidence="4 5">CBS 172.35</strain>
    </source>
</reference>
<name>A0A559MGZ4_9HELO</name>
<feature type="domain" description="RRM" evidence="3">
    <location>
        <begin position="165"/>
        <end position="235"/>
    </location>
</feature>
<dbReference type="InterPro" id="IPR012677">
    <property type="entry name" value="Nucleotide-bd_a/b_plait_sf"/>
</dbReference>
<organism evidence="4 5">
    <name type="scientific">Lachnellula willkommii</name>
    <dbReference type="NCBI Taxonomy" id="215461"/>
    <lineage>
        <taxon>Eukaryota</taxon>
        <taxon>Fungi</taxon>
        <taxon>Dikarya</taxon>
        <taxon>Ascomycota</taxon>
        <taxon>Pezizomycotina</taxon>
        <taxon>Leotiomycetes</taxon>
        <taxon>Helotiales</taxon>
        <taxon>Lachnaceae</taxon>
        <taxon>Lachnellula</taxon>
    </lineage>
</organism>
<evidence type="ECO:0000256" key="2">
    <source>
        <dbReference type="SAM" id="MobiDB-lite"/>
    </source>
</evidence>
<evidence type="ECO:0000313" key="5">
    <source>
        <dbReference type="Proteomes" id="UP000315522"/>
    </source>
</evidence>
<dbReference type="PROSITE" id="PS50102">
    <property type="entry name" value="RRM"/>
    <property type="match status" value="1"/>
</dbReference>
<feature type="compositionally biased region" description="Polar residues" evidence="2">
    <location>
        <begin position="72"/>
        <end position="86"/>
    </location>
</feature>
<accession>A0A559MGZ4</accession>
<dbReference type="SUPFAM" id="SSF54928">
    <property type="entry name" value="RNA-binding domain, RBD"/>
    <property type="match status" value="1"/>
</dbReference>
<sequence>MAPGKTTKNAVASDFNDIINADRQRRKNEALAKEVFGKGRRSSAPGAGAGMGSRKPNAVPSLASRIGVAKRTVSTSAKNSFKQQPRANPRPAGNVDAEWTHDLHSLNNSSASGPPRGPRASRPNRKDQLYSAINSSDSSSASQFNIIGTSKPAGGMSIRGLAGPYLVVIKNLALGTTVADIESAITPVGGAVVRCQLIAERPKVIAEVEFENKEGADNVVDTLNNQNADGNILHVYHKVGGAPTGPKSSKPIAPLGRRAEAIADDTRSSYTSSERYTPRDRERSRRESDREDIMDGSYGFDDRMDTDDHDDRTRGSLYSDNLIGNRGRGRANSRDRGRGDGGRGNGGRGYR</sequence>
<dbReference type="Proteomes" id="UP000315522">
    <property type="component" value="Unassembled WGS sequence"/>
</dbReference>
<feature type="compositionally biased region" description="Basic and acidic residues" evidence="2">
    <location>
        <begin position="276"/>
        <end position="293"/>
    </location>
</feature>
<dbReference type="CDD" id="cd00590">
    <property type="entry name" value="RRM_SF"/>
    <property type="match status" value="1"/>
</dbReference>